<gene>
    <name evidence="3" type="ORF">SLOPH_800</name>
</gene>
<dbReference type="EMBL" id="ATCN01001381">
    <property type="protein sequence ID" value="EPR77661.1"/>
    <property type="molecule type" value="Genomic_DNA"/>
</dbReference>
<dbReference type="OMA" id="IENHTTH"/>
<keyword evidence="2" id="KW-0732">Signal</keyword>
<keyword evidence="4" id="KW-1185">Reference proteome</keyword>
<feature type="signal peptide" evidence="2">
    <location>
        <begin position="1"/>
        <end position="18"/>
    </location>
</feature>
<dbReference type="OrthoDB" id="10674550at2759"/>
<evidence type="ECO:0000313" key="3">
    <source>
        <dbReference type="EMBL" id="EPR77661.1"/>
    </source>
</evidence>
<comment type="caution">
    <text evidence="3">The sequence shown here is derived from an EMBL/GenBank/DDBJ whole genome shotgun (WGS) entry which is preliminary data.</text>
</comment>
<evidence type="ECO:0000256" key="1">
    <source>
        <dbReference type="SAM" id="MobiDB-lite"/>
    </source>
</evidence>
<feature type="chain" id="PRO_5004545965" evidence="2">
    <location>
        <begin position="19"/>
        <end position="400"/>
    </location>
</feature>
<organism evidence="3 4">
    <name type="scientific">Spraguea lophii (strain 42_110)</name>
    <name type="common">Microsporidian parasite</name>
    <dbReference type="NCBI Taxonomy" id="1358809"/>
    <lineage>
        <taxon>Eukaryota</taxon>
        <taxon>Fungi</taxon>
        <taxon>Fungi incertae sedis</taxon>
        <taxon>Microsporidia</taxon>
        <taxon>Spragueidae</taxon>
        <taxon>Spraguea</taxon>
    </lineage>
</organism>
<accession>S7W4K4</accession>
<reference evidence="4" key="1">
    <citation type="journal article" date="2013" name="PLoS Genet.">
        <title>The genome of Spraguea lophii and the basis of host-microsporidian interactions.</title>
        <authorList>
            <person name="Campbell S.E."/>
            <person name="Williams T.A."/>
            <person name="Yousuf A."/>
            <person name="Soanes D.M."/>
            <person name="Paszkiewicz K.H."/>
            <person name="Williams B.A.P."/>
        </authorList>
    </citation>
    <scope>NUCLEOTIDE SEQUENCE [LARGE SCALE GENOMIC DNA]</scope>
    <source>
        <strain evidence="4">42_110</strain>
    </source>
</reference>
<proteinExistence type="predicted"/>
<dbReference type="InParanoid" id="S7W4K4"/>
<evidence type="ECO:0000313" key="4">
    <source>
        <dbReference type="Proteomes" id="UP000014978"/>
    </source>
</evidence>
<protein>
    <submittedName>
        <fullName evidence="3">Uncharacterized protein</fullName>
    </submittedName>
</protein>
<dbReference type="VEuPathDB" id="MicrosporidiaDB:SLOPH_800"/>
<dbReference type="Proteomes" id="UP000014978">
    <property type="component" value="Unassembled WGS sequence"/>
</dbReference>
<dbReference type="AlphaFoldDB" id="S7W4K4"/>
<evidence type="ECO:0000256" key="2">
    <source>
        <dbReference type="SAM" id="SignalP"/>
    </source>
</evidence>
<name>S7W4K4_SPRLO</name>
<feature type="region of interest" description="Disordered" evidence="1">
    <location>
        <begin position="254"/>
        <end position="330"/>
    </location>
</feature>
<sequence length="400" mass="46940">MNISIIFLCSMFLASSNLKNIKINILYEKQINKEIADDYAKVIKNYLNKYCRLFNVEIDTEIIGFSEYSTNYKYNSFTKLAGSDKIQERIKVMNNIFPSQYTIILISYTNNAELSSYDEKYPCGGVYNVNLNSKNNYHKDLLSIILEKVYFVFTDIFEITIPDNLTEYDVAEIGKHIFSANIILKMEKCQKKIFSDRMLKEIEKQMAFFKKTETKNNRILLNNDVTKYYIDGNEIKNQNKSIGVNNLQPHVNLKENIEPLAKPKDKKTSITKANEDKQLKDNKEKKENKTKEQKDTTKEEKPDKNKNTEKQNKDEQENKKDEQKNKKDEKGLETILKSTIDLIRMLTTQNNENPQIKKNNEKKDIFHDSWPVKNYMTQKNFNENGNEKQLSFGIIPNPLR</sequence>
<dbReference type="HOGENOM" id="CLU_689227_0_0_1"/>